<dbReference type="EMBL" id="QEKW01000005">
    <property type="protein sequence ID" value="PVZ10004.1"/>
    <property type="molecule type" value="Genomic_DNA"/>
</dbReference>
<organism evidence="3 4">
    <name type="scientific">Actinomycetospora cinnamomea</name>
    <dbReference type="NCBI Taxonomy" id="663609"/>
    <lineage>
        <taxon>Bacteria</taxon>
        <taxon>Bacillati</taxon>
        <taxon>Actinomycetota</taxon>
        <taxon>Actinomycetes</taxon>
        <taxon>Pseudonocardiales</taxon>
        <taxon>Pseudonocardiaceae</taxon>
        <taxon>Actinomycetospora</taxon>
    </lineage>
</organism>
<dbReference type="Gene3D" id="1.20.144.10">
    <property type="entry name" value="Phosphatidic acid phosphatase type 2/haloperoxidase"/>
    <property type="match status" value="1"/>
</dbReference>
<feature type="transmembrane region" description="Helical" evidence="1">
    <location>
        <begin position="160"/>
        <end position="181"/>
    </location>
</feature>
<accession>A0A2U1FCX2</accession>
<dbReference type="InterPro" id="IPR000326">
    <property type="entry name" value="PAP2/HPO"/>
</dbReference>
<dbReference type="PANTHER" id="PTHR14969">
    <property type="entry name" value="SPHINGOSINE-1-PHOSPHATE PHOSPHOHYDROLASE"/>
    <property type="match status" value="1"/>
</dbReference>
<feature type="domain" description="Phosphatidic acid phosphatase type 2/haloperoxidase" evidence="2">
    <location>
        <begin position="115"/>
        <end position="236"/>
    </location>
</feature>
<dbReference type="SUPFAM" id="SSF48317">
    <property type="entry name" value="Acid phosphatase/Vanadium-dependent haloperoxidase"/>
    <property type="match status" value="1"/>
</dbReference>
<evidence type="ECO:0000256" key="1">
    <source>
        <dbReference type="SAM" id="Phobius"/>
    </source>
</evidence>
<reference evidence="3 4" key="1">
    <citation type="submission" date="2018-04" db="EMBL/GenBank/DDBJ databases">
        <title>Genomic Encyclopedia of Type Strains, Phase IV (KMG-IV): sequencing the most valuable type-strain genomes for metagenomic binning, comparative biology and taxonomic classification.</title>
        <authorList>
            <person name="Goeker M."/>
        </authorList>
    </citation>
    <scope>NUCLEOTIDE SEQUENCE [LARGE SCALE GENOMIC DNA]</scope>
    <source>
        <strain evidence="3 4">DSM 45771</strain>
    </source>
</reference>
<dbReference type="PANTHER" id="PTHR14969:SF13">
    <property type="entry name" value="AT30094P"/>
    <property type="match status" value="1"/>
</dbReference>
<keyword evidence="1" id="KW-1133">Transmembrane helix</keyword>
<name>A0A2U1FCX2_9PSEU</name>
<dbReference type="SMART" id="SM00014">
    <property type="entry name" value="acidPPc"/>
    <property type="match status" value="1"/>
</dbReference>
<comment type="caution">
    <text evidence="3">The sequence shown here is derived from an EMBL/GenBank/DDBJ whole genome shotgun (WGS) entry which is preliminary data.</text>
</comment>
<dbReference type="Proteomes" id="UP000245639">
    <property type="component" value="Unassembled WGS sequence"/>
</dbReference>
<keyword evidence="1" id="KW-0812">Transmembrane</keyword>
<proteinExistence type="predicted"/>
<feature type="transmembrane region" description="Helical" evidence="1">
    <location>
        <begin position="193"/>
        <end position="213"/>
    </location>
</feature>
<gene>
    <name evidence="3" type="ORF">C8D89_10577</name>
</gene>
<dbReference type="InterPro" id="IPR036938">
    <property type="entry name" value="PAP2/HPO_sf"/>
</dbReference>
<feature type="transmembrane region" description="Helical" evidence="1">
    <location>
        <begin position="119"/>
        <end position="140"/>
    </location>
</feature>
<feature type="transmembrane region" description="Helical" evidence="1">
    <location>
        <begin position="89"/>
        <end position="112"/>
    </location>
</feature>
<evidence type="ECO:0000313" key="3">
    <source>
        <dbReference type="EMBL" id="PVZ10004.1"/>
    </source>
</evidence>
<sequence>MALDATAVSLLVLGLLLGMAVLADRLAGGALSAVPGALRDTAVVAVLVAAAGAVFALVATDQALVAADSPVLSWAIAHRTPGLTTTAEVVSLVGGTVGTGGLAVVSAVVLFARGHRRTAVVWVAGVAVGALTIRLVKLAVERPRPPEVTRLAEETTASLPSGHALMAALGLGLTAAAVSALSVGTPRAGAIRAVAVVLAVVGAAVIGASRVYLGVHWTTDVTAGWLLGAALATTCVALARVLDARARLGDAPDHEPSARLGDGP</sequence>
<protein>
    <submittedName>
        <fullName evidence="3">Undecaprenyl-diphosphatase</fullName>
    </submittedName>
</protein>
<dbReference type="AlphaFoldDB" id="A0A2U1FCX2"/>
<dbReference type="RefSeq" id="WP_116708273.1">
    <property type="nucleotide sequence ID" value="NZ_QEKW01000005.1"/>
</dbReference>
<evidence type="ECO:0000313" key="4">
    <source>
        <dbReference type="Proteomes" id="UP000245639"/>
    </source>
</evidence>
<evidence type="ECO:0000259" key="2">
    <source>
        <dbReference type="SMART" id="SM00014"/>
    </source>
</evidence>
<keyword evidence="1" id="KW-0472">Membrane</keyword>
<dbReference type="Pfam" id="PF01569">
    <property type="entry name" value="PAP2"/>
    <property type="match status" value="1"/>
</dbReference>
<dbReference type="OrthoDB" id="5289372at2"/>
<feature type="transmembrane region" description="Helical" evidence="1">
    <location>
        <begin position="225"/>
        <end position="242"/>
    </location>
</feature>
<keyword evidence="4" id="KW-1185">Reference proteome</keyword>